<organism evidence="8 9">
    <name type="scientific">Hymenobacter monticola</name>
    <dbReference type="NCBI Taxonomy" id="1705399"/>
    <lineage>
        <taxon>Bacteria</taxon>
        <taxon>Pseudomonadati</taxon>
        <taxon>Bacteroidota</taxon>
        <taxon>Cytophagia</taxon>
        <taxon>Cytophagales</taxon>
        <taxon>Hymenobacteraceae</taxon>
        <taxon>Hymenobacter</taxon>
    </lineage>
</organism>
<dbReference type="InterPro" id="IPR011034">
    <property type="entry name" value="Formyl_transferase-like_C_sf"/>
</dbReference>
<accession>A0ABY4AZ20</accession>
<gene>
    <name evidence="8" type="ORF">MTP16_13460</name>
</gene>
<evidence type="ECO:0000313" key="8">
    <source>
        <dbReference type="EMBL" id="UOE32136.1"/>
    </source>
</evidence>
<dbReference type="InterPro" id="IPR044135">
    <property type="entry name" value="Met-tRNA-FMT_C"/>
</dbReference>
<dbReference type="SUPFAM" id="SSF53328">
    <property type="entry name" value="Formyltransferase"/>
    <property type="match status" value="1"/>
</dbReference>
<evidence type="ECO:0000313" key="9">
    <source>
        <dbReference type="Proteomes" id="UP000831390"/>
    </source>
</evidence>
<protein>
    <recommendedName>
        <fullName evidence="10">Methionyl-tRNA formyltransferase</fullName>
    </recommendedName>
</protein>
<dbReference type="InterPro" id="IPR005793">
    <property type="entry name" value="Formyl_trans_C"/>
</dbReference>
<feature type="chain" id="PRO_5047233084" description="Methionyl-tRNA formyltransferase" evidence="5">
    <location>
        <begin position="21"/>
        <end position="312"/>
    </location>
</feature>
<evidence type="ECO:0000256" key="1">
    <source>
        <dbReference type="ARBA" id="ARBA00010699"/>
    </source>
</evidence>
<evidence type="ECO:0000256" key="5">
    <source>
        <dbReference type="SAM" id="SignalP"/>
    </source>
</evidence>
<evidence type="ECO:0000256" key="4">
    <source>
        <dbReference type="SAM" id="Phobius"/>
    </source>
</evidence>
<evidence type="ECO:0000256" key="3">
    <source>
        <dbReference type="ARBA" id="ARBA00022917"/>
    </source>
</evidence>
<dbReference type="Proteomes" id="UP000831390">
    <property type="component" value="Chromosome"/>
</dbReference>
<feature type="signal peptide" evidence="5">
    <location>
        <begin position="1"/>
        <end position="20"/>
    </location>
</feature>
<proteinExistence type="inferred from homology"/>
<reference evidence="8 9" key="1">
    <citation type="submission" date="2022-03" db="EMBL/GenBank/DDBJ databases">
        <title>Hymenobactersp. isolated from the air.</title>
        <authorList>
            <person name="Won M."/>
            <person name="Kwon S.-W."/>
        </authorList>
    </citation>
    <scope>NUCLEOTIDE SEQUENCE [LARGE SCALE GENOMIC DNA]</scope>
    <source>
        <strain evidence="8 9">KACC 22596</strain>
    </source>
</reference>
<evidence type="ECO:0008006" key="10">
    <source>
        <dbReference type="Google" id="ProtNLM"/>
    </source>
</evidence>
<dbReference type="Gene3D" id="3.40.50.12230">
    <property type="match status" value="1"/>
</dbReference>
<keyword evidence="9" id="KW-1185">Reference proteome</keyword>
<sequence>MQVAVIISNALGWPALHALAAQGGVAAVAVPHCPPEAETDELAQQAAALGLPVTRLTRARLGAELAAWLAPLAVPAVLVFTLPWRVPAAVLTLPPLGFLNFHLAPLPAYRGPEPLFWLLRNGETAGAVTVHRMDADFDTGPVLLSEPVPVGPADTHGLHRAQLAGRAAPVALRLLASLRGEAPPLTPVDQAGAPARYWPRPGLADVCVRWAEPAAAIDCLVRATNPWNRGALTTLRGQPLRLLGVTPHPNAATGPTTPGTVLHADAATGLWVACGAGEAVRLDMVALDEGYFTGWQLLQLGVGEVLAQATVC</sequence>
<keyword evidence="3" id="KW-0648">Protein biosynthesis</keyword>
<dbReference type="Pfam" id="PF00551">
    <property type="entry name" value="Formyl_trans_N"/>
    <property type="match status" value="1"/>
</dbReference>
<dbReference type="EMBL" id="CP094534">
    <property type="protein sequence ID" value="UOE32136.1"/>
    <property type="molecule type" value="Genomic_DNA"/>
</dbReference>
<feature type="domain" description="Formyl transferase C-terminal" evidence="7">
    <location>
        <begin position="205"/>
        <end position="287"/>
    </location>
</feature>
<keyword evidence="5" id="KW-0732">Signal</keyword>
<dbReference type="PANTHER" id="PTHR11138:SF5">
    <property type="entry name" value="METHIONYL-TRNA FORMYLTRANSFERASE, MITOCHONDRIAL"/>
    <property type="match status" value="1"/>
</dbReference>
<comment type="similarity">
    <text evidence="1">Belongs to the Fmt family.</text>
</comment>
<dbReference type="InterPro" id="IPR036477">
    <property type="entry name" value="Formyl_transf_N_sf"/>
</dbReference>
<dbReference type="SUPFAM" id="SSF50486">
    <property type="entry name" value="FMT C-terminal domain-like"/>
    <property type="match status" value="1"/>
</dbReference>
<dbReference type="CDD" id="cd08704">
    <property type="entry name" value="Met_tRNA_FMT_C"/>
    <property type="match status" value="1"/>
</dbReference>
<feature type="domain" description="Formyl transferase N-terminal" evidence="6">
    <location>
        <begin position="63"/>
        <end position="157"/>
    </location>
</feature>
<evidence type="ECO:0000259" key="7">
    <source>
        <dbReference type="Pfam" id="PF02911"/>
    </source>
</evidence>
<keyword evidence="4" id="KW-0812">Transmembrane</keyword>
<dbReference type="Pfam" id="PF02911">
    <property type="entry name" value="Formyl_trans_C"/>
    <property type="match status" value="1"/>
</dbReference>
<feature type="transmembrane region" description="Helical" evidence="4">
    <location>
        <begin position="65"/>
        <end position="84"/>
    </location>
</feature>
<dbReference type="InterPro" id="IPR002376">
    <property type="entry name" value="Formyl_transf_N"/>
</dbReference>
<evidence type="ECO:0000256" key="2">
    <source>
        <dbReference type="ARBA" id="ARBA00022679"/>
    </source>
</evidence>
<keyword evidence="2" id="KW-0808">Transferase</keyword>
<dbReference type="PANTHER" id="PTHR11138">
    <property type="entry name" value="METHIONYL-TRNA FORMYLTRANSFERASE"/>
    <property type="match status" value="1"/>
</dbReference>
<keyword evidence="4" id="KW-0472">Membrane</keyword>
<keyword evidence="4" id="KW-1133">Transmembrane helix</keyword>
<name>A0ABY4AZ20_9BACT</name>
<evidence type="ECO:0000259" key="6">
    <source>
        <dbReference type="Pfam" id="PF00551"/>
    </source>
</evidence>
<dbReference type="RefSeq" id="WP_243509737.1">
    <property type="nucleotide sequence ID" value="NZ_CP094534.1"/>
</dbReference>